<reference evidence="3" key="3">
    <citation type="submission" date="2010-09" db="EMBL/GenBank/DDBJ databases">
        <title>Annotation of Gaeumannomyces graminis var. tritici R3-111a-1.</title>
        <authorList>
            <consortium name="The Broad Institute Genome Sequencing Platform"/>
            <person name="Ma L.-J."/>
            <person name="Dead R."/>
            <person name="Young S.K."/>
            <person name="Zeng Q."/>
            <person name="Gargeya S."/>
            <person name="Fitzgerald M."/>
            <person name="Haas B."/>
            <person name="Abouelleil A."/>
            <person name="Alvarado L."/>
            <person name="Arachchi H.M."/>
            <person name="Berlin A."/>
            <person name="Brown A."/>
            <person name="Chapman S.B."/>
            <person name="Chen Z."/>
            <person name="Dunbar C."/>
            <person name="Freedman E."/>
            <person name="Gearin G."/>
            <person name="Gellesch M."/>
            <person name="Goldberg J."/>
            <person name="Griggs A."/>
            <person name="Gujja S."/>
            <person name="Heiman D."/>
            <person name="Howarth C."/>
            <person name="Larson L."/>
            <person name="Lui A."/>
            <person name="MacDonald P.J.P."/>
            <person name="Mehta T."/>
            <person name="Montmayeur A."/>
            <person name="Murphy C."/>
            <person name="Neiman D."/>
            <person name="Pearson M."/>
            <person name="Priest M."/>
            <person name="Roberts A."/>
            <person name="Saif S."/>
            <person name="Shea T."/>
            <person name="Shenoy N."/>
            <person name="Sisk P."/>
            <person name="Stolte C."/>
            <person name="Sykes S."/>
            <person name="Yandava C."/>
            <person name="Wortman J."/>
            <person name="Nusbaum C."/>
            <person name="Birren B."/>
        </authorList>
    </citation>
    <scope>NUCLEOTIDE SEQUENCE</scope>
    <source>
        <strain evidence="3">R3-111a-1</strain>
    </source>
</reference>
<protein>
    <submittedName>
        <fullName evidence="3 4">Uncharacterized protein</fullName>
    </submittedName>
</protein>
<dbReference type="RefSeq" id="XP_009225992.1">
    <property type="nucleotide sequence ID" value="XM_009227728.1"/>
</dbReference>
<gene>
    <name evidence="4" type="primary">20350327</name>
    <name evidence="3" type="ORF">GGTG_09869</name>
</gene>
<evidence type="ECO:0000256" key="1">
    <source>
        <dbReference type="SAM" id="MobiDB-lite"/>
    </source>
</evidence>
<organism evidence="3">
    <name type="scientific">Gaeumannomyces tritici (strain R3-111a-1)</name>
    <name type="common">Wheat and barley take-all root rot fungus</name>
    <name type="synonym">Gaeumannomyces graminis var. tritici</name>
    <dbReference type="NCBI Taxonomy" id="644352"/>
    <lineage>
        <taxon>Eukaryota</taxon>
        <taxon>Fungi</taxon>
        <taxon>Dikarya</taxon>
        <taxon>Ascomycota</taxon>
        <taxon>Pezizomycotina</taxon>
        <taxon>Sordariomycetes</taxon>
        <taxon>Sordariomycetidae</taxon>
        <taxon>Magnaporthales</taxon>
        <taxon>Magnaporthaceae</taxon>
        <taxon>Gaeumannomyces</taxon>
    </lineage>
</organism>
<dbReference type="GeneID" id="20350327"/>
<evidence type="ECO:0000256" key="2">
    <source>
        <dbReference type="SAM" id="Phobius"/>
    </source>
</evidence>
<feature type="transmembrane region" description="Helical" evidence="2">
    <location>
        <begin position="65"/>
        <end position="88"/>
    </location>
</feature>
<keyword evidence="2" id="KW-1133">Transmembrane helix</keyword>
<accession>J3P8N4</accession>
<reference evidence="3" key="2">
    <citation type="submission" date="2010-07" db="EMBL/GenBank/DDBJ databases">
        <authorList>
            <consortium name="The Broad Institute Genome Sequencing Platform"/>
            <consortium name="Broad Institute Genome Sequencing Center for Infectious Disease"/>
            <person name="Ma L.-J."/>
            <person name="Dead R."/>
            <person name="Young S."/>
            <person name="Zeng Q."/>
            <person name="Koehrsen M."/>
            <person name="Alvarado L."/>
            <person name="Berlin A."/>
            <person name="Chapman S.B."/>
            <person name="Chen Z."/>
            <person name="Freedman E."/>
            <person name="Gellesch M."/>
            <person name="Goldberg J."/>
            <person name="Griggs A."/>
            <person name="Gujja S."/>
            <person name="Heilman E.R."/>
            <person name="Heiman D."/>
            <person name="Hepburn T."/>
            <person name="Howarth C."/>
            <person name="Jen D."/>
            <person name="Larson L."/>
            <person name="Mehta T."/>
            <person name="Neiman D."/>
            <person name="Pearson M."/>
            <person name="Roberts A."/>
            <person name="Saif S."/>
            <person name="Shea T."/>
            <person name="Shenoy N."/>
            <person name="Sisk P."/>
            <person name="Stolte C."/>
            <person name="Sykes S."/>
            <person name="Walk T."/>
            <person name="White J."/>
            <person name="Yandava C."/>
            <person name="Haas B."/>
            <person name="Nusbaum C."/>
            <person name="Birren B."/>
        </authorList>
    </citation>
    <scope>NUCLEOTIDE SEQUENCE</scope>
    <source>
        <strain evidence="3">R3-111a-1</strain>
    </source>
</reference>
<reference evidence="5" key="1">
    <citation type="submission" date="2010-07" db="EMBL/GenBank/DDBJ databases">
        <title>The genome sequence of Gaeumannomyces graminis var. tritici strain R3-111a-1.</title>
        <authorList>
            <consortium name="The Broad Institute Genome Sequencing Platform"/>
            <person name="Ma L.-J."/>
            <person name="Dead R."/>
            <person name="Young S."/>
            <person name="Zeng Q."/>
            <person name="Koehrsen M."/>
            <person name="Alvarado L."/>
            <person name="Berlin A."/>
            <person name="Chapman S.B."/>
            <person name="Chen Z."/>
            <person name="Freedman E."/>
            <person name="Gellesch M."/>
            <person name="Goldberg J."/>
            <person name="Griggs A."/>
            <person name="Gujja S."/>
            <person name="Heilman E.R."/>
            <person name="Heiman D."/>
            <person name="Hepburn T."/>
            <person name="Howarth C."/>
            <person name="Jen D."/>
            <person name="Larson L."/>
            <person name="Mehta T."/>
            <person name="Neiman D."/>
            <person name="Pearson M."/>
            <person name="Roberts A."/>
            <person name="Saif S."/>
            <person name="Shea T."/>
            <person name="Shenoy N."/>
            <person name="Sisk P."/>
            <person name="Stolte C."/>
            <person name="Sykes S."/>
            <person name="Walk T."/>
            <person name="White J."/>
            <person name="Yandava C."/>
            <person name="Haas B."/>
            <person name="Nusbaum C."/>
            <person name="Birren B."/>
        </authorList>
    </citation>
    <scope>NUCLEOTIDE SEQUENCE [LARGE SCALE GENOMIC DNA]</scope>
    <source>
        <strain evidence="5">R3-111a-1</strain>
    </source>
</reference>
<keyword evidence="5" id="KW-1185">Reference proteome</keyword>
<keyword evidence="2" id="KW-0812">Transmembrane</keyword>
<dbReference type="Proteomes" id="UP000006039">
    <property type="component" value="Unassembled WGS sequence"/>
</dbReference>
<evidence type="ECO:0000313" key="3">
    <source>
        <dbReference type="EMBL" id="EJT73018.1"/>
    </source>
</evidence>
<dbReference type="HOGENOM" id="CLU_1194949_0_0_1"/>
<name>J3P8N4_GAET3</name>
<reference evidence="4" key="5">
    <citation type="submission" date="2018-04" db="UniProtKB">
        <authorList>
            <consortium name="EnsemblFungi"/>
        </authorList>
    </citation>
    <scope>IDENTIFICATION</scope>
    <source>
        <strain evidence="4">R3-111a-1</strain>
    </source>
</reference>
<evidence type="ECO:0000313" key="4">
    <source>
        <dbReference type="EnsemblFungi" id="EJT73018"/>
    </source>
</evidence>
<keyword evidence="2" id="KW-0472">Membrane</keyword>
<dbReference type="EMBL" id="GL385399">
    <property type="protein sequence ID" value="EJT73018.1"/>
    <property type="molecule type" value="Genomic_DNA"/>
</dbReference>
<dbReference type="EnsemblFungi" id="EJT73018">
    <property type="protein sequence ID" value="EJT73018"/>
    <property type="gene ID" value="GGTG_09869"/>
</dbReference>
<dbReference type="VEuPathDB" id="FungiDB:GGTG_09869"/>
<proteinExistence type="predicted"/>
<sequence length="232" mass="25043">MVPFPIITLLTPNPIQRFPFVFFPFVFFLFVIFFLSFFFLSCLFSPVFSLPIFPFFQHRPQASQITMHFTLSASVATVLALLVAQVAAAPVPGSSELGVRANGGKADPKEVKYAEKIAKDALAKARKNPTMTGPCGGLGCAGNSWKRDVQEEVAETPKLGARAKADPKEVKYAEKIAKDALAKARKNPTMTGPCGGLGCVGNSWKRGIQEEVAPAVEETPKLGARAKADPKE</sequence>
<evidence type="ECO:0000313" key="5">
    <source>
        <dbReference type="Proteomes" id="UP000006039"/>
    </source>
</evidence>
<reference evidence="4" key="4">
    <citation type="journal article" date="2015" name="G3 (Bethesda)">
        <title>Genome sequences of three phytopathogenic species of the Magnaporthaceae family of fungi.</title>
        <authorList>
            <person name="Okagaki L.H."/>
            <person name="Nunes C.C."/>
            <person name="Sailsbery J."/>
            <person name="Clay B."/>
            <person name="Brown D."/>
            <person name="John T."/>
            <person name="Oh Y."/>
            <person name="Young N."/>
            <person name="Fitzgerald M."/>
            <person name="Haas B.J."/>
            <person name="Zeng Q."/>
            <person name="Young S."/>
            <person name="Adiconis X."/>
            <person name="Fan L."/>
            <person name="Levin J.Z."/>
            <person name="Mitchell T.K."/>
            <person name="Okubara P.A."/>
            <person name="Farman M.L."/>
            <person name="Kohn L.M."/>
            <person name="Birren B."/>
            <person name="Ma L.-J."/>
            <person name="Dean R.A."/>
        </authorList>
    </citation>
    <scope>NUCLEOTIDE SEQUENCE</scope>
    <source>
        <strain evidence="4">R3-111a-1</strain>
    </source>
</reference>
<feature type="region of interest" description="Disordered" evidence="1">
    <location>
        <begin position="211"/>
        <end position="232"/>
    </location>
</feature>
<dbReference type="AlphaFoldDB" id="J3P8N4"/>
<feature type="transmembrane region" description="Helical" evidence="2">
    <location>
        <begin position="20"/>
        <end position="53"/>
    </location>
</feature>